<dbReference type="EMBL" id="KV425693">
    <property type="protein sequence ID" value="KZT18271.1"/>
    <property type="molecule type" value="Genomic_DNA"/>
</dbReference>
<organism evidence="1 2">
    <name type="scientific">Neolentinus lepideus HHB14362 ss-1</name>
    <dbReference type="NCBI Taxonomy" id="1314782"/>
    <lineage>
        <taxon>Eukaryota</taxon>
        <taxon>Fungi</taxon>
        <taxon>Dikarya</taxon>
        <taxon>Basidiomycota</taxon>
        <taxon>Agaricomycotina</taxon>
        <taxon>Agaricomycetes</taxon>
        <taxon>Gloeophyllales</taxon>
        <taxon>Gloeophyllaceae</taxon>
        <taxon>Neolentinus</taxon>
    </lineage>
</organism>
<dbReference type="AlphaFoldDB" id="A0A165MFJ7"/>
<accession>A0A165MFJ7</accession>
<protein>
    <submittedName>
        <fullName evidence="1">Uncharacterized protein</fullName>
    </submittedName>
</protein>
<dbReference type="InParanoid" id="A0A165MFJ7"/>
<evidence type="ECO:0000313" key="1">
    <source>
        <dbReference type="EMBL" id="KZT18271.1"/>
    </source>
</evidence>
<gene>
    <name evidence="1" type="ORF">NEOLEDRAFT_1143628</name>
</gene>
<name>A0A165MFJ7_9AGAM</name>
<sequence>MIPLIYEGLERIYEEGCQYTYFAKHLRPLRDIFPGKRDILRLMCCGDAEVPQLVMCATNRDIGCLEKLIQLHRFNPWFITNMSDIETANRAINRPLSSLNEYPVDETQFESALQIGADVLYKSLVELMRHRQRQREVQEPIEKLHPVLRSVRMELRLP</sequence>
<evidence type="ECO:0000313" key="2">
    <source>
        <dbReference type="Proteomes" id="UP000076761"/>
    </source>
</evidence>
<reference evidence="1 2" key="1">
    <citation type="journal article" date="2016" name="Mol. Biol. Evol.">
        <title>Comparative Genomics of Early-Diverging Mushroom-Forming Fungi Provides Insights into the Origins of Lignocellulose Decay Capabilities.</title>
        <authorList>
            <person name="Nagy L.G."/>
            <person name="Riley R."/>
            <person name="Tritt A."/>
            <person name="Adam C."/>
            <person name="Daum C."/>
            <person name="Floudas D."/>
            <person name="Sun H."/>
            <person name="Yadav J.S."/>
            <person name="Pangilinan J."/>
            <person name="Larsson K.H."/>
            <person name="Matsuura K."/>
            <person name="Barry K."/>
            <person name="Labutti K."/>
            <person name="Kuo R."/>
            <person name="Ohm R.A."/>
            <person name="Bhattacharya S.S."/>
            <person name="Shirouzu T."/>
            <person name="Yoshinaga Y."/>
            <person name="Martin F.M."/>
            <person name="Grigoriev I.V."/>
            <person name="Hibbett D.S."/>
        </authorList>
    </citation>
    <scope>NUCLEOTIDE SEQUENCE [LARGE SCALE GENOMIC DNA]</scope>
    <source>
        <strain evidence="1 2">HHB14362 ss-1</strain>
    </source>
</reference>
<dbReference type="Proteomes" id="UP000076761">
    <property type="component" value="Unassembled WGS sequence"/>
</dbReference>
<proteinExistence type="predicted"/>
<keyword evidence="2" id="KW-1185">Reference proteome</keyword>